<evidence type="ECO:0000256" key="4">
    <source>
        <dbReference type="ARBA" id="ARBA00022448"/>
    </source>
</evidence>
<dbReference type="CDD" id="cd13143">
    <property type="entry name" value="MATE_MepA_like"/>
    <property type="match status" value="1"/>
</dbReference>
<sequence length="454" mass="48700">MAEVQTITKTSEANPLAQDFSAGSLLRFALPTICMMVFSGLYTTVDTVFVSRFVGTDALSSINIVTPVINVIVGLGTMLTAGGSAIVARKMGDRRNREARQDFTLIVFTAGLFGLVIAIVGLLFLEKIIRGLGASDRLLPYAAEYLSVLLAFSPANMLQVVFASFFVAAGRPGLGMGLGLAAGTVNGVLDFFFMGILGMGIRGAAIATGLGYTIPALGGMIFFLRNRTGILRFVRPRLRFRVLGESCVNGSSEMVSQLSAAVTTFLFNAAMMRRLGEDGVAAITIIIYSQFLLTTLYIGFSMGVSPVISYNYGSGNTGGLKRIFRICTGCITLFSLVIFVLSLCGGPCLAGFFSAEGTPVYLLARTGFRIVPFGFLLCGLNIFASALFTALSNGKVSAAISFLRTFGFLTIGIVALPLWIGDTGIWLAIPLAEFLTLVFSLFCVRRYRRVYKYY</sequence>
<feature type="transmembrane region" description="Helical" evidence="10">
    <location>
        <begin position="398"/>
        <end position="419"/>
    </location>
</feature>
<dbReference type="InterPro" id="IPR048279">
    <property type="entry name" value="MdtK-like"/>
</dbReference>
<keyword evidence="12" id="KW-1185">Reference proteome</keyword>
<feature type="transmembrane region" description="Helical" evidence="10">
    <location>
        <begin position="323"/>
        <end position="353"/>
    </location>
</feature>
<organism evidence="11 12">
    <name type="scientific">Breznakiella homolactica</name>
    <dbReference type="NCBI Taxonomy" id="2798577"/>
    <lineage>
        <taxon>Bacteria</taxon>
        <taxon>Pseudomonadati</taxon>
        <taxon>Spirochaetota</taxon>
        <taxon>Spirochaetia</taxon>
        <taxon>Spirochaetales</taxon>
        <taxon>Breznakiellaceae</taxon>
        <taxon>Breznakiella</taxon>
    </lineage>
</organism>
<keyword evidence="5" id="KW-1003">Cell membrane</keyword>
<evidence type="ECO:0000256" key="8">
    <source>
        <dbReference type="ARBA" id="ARBA00023136"/>
    </source>
</evidence>
<dbReference type="InterPro" id="IPR002528">
    <property type="entry name" value="MATE_fam"/>
</dbReference>
<evidence type="ECO:0000313" key="12">
    <source>
        <dbReference type="Proteomes" id="UP000595917"/>
    </source>
</evidence>
<feature type="transmembrane region" description="Helical" evidence="10">
    <location>
        <begin position="25"/>
        <end position="42"/>
    </location>
</feature>
<gene>
    <name evidence="11" type="ORF">JFL75_17805</name>
</gene>
<evidence type="ECO:0000256" key="10">
    <source>
        <dbReference type="SAM" id="Phobius"/>
    </source>
</evidence>
<protein>
    <recommendedName>
        <fullName evidence="3">Multidrug export protein MepA</fullName>
    </recommendedName>
</protein>
<dbReference type="InterPro" id="IPR051327">
    <property type="entry name" value="MATE_MepA_subfamily"/>
</dbReference>
<evidence type="ECO:0000256" key="3">
    <source>
        <dbReference type="ARBA" id="ARBA00022106"/>
    </source>
</evidence>
<dbReference type="GO" id="GO:0046677">
    <property type="term" value="P:response to antibiotic"/>
    <property type="evidence" value="ECO:0007669"/>
    <property type="project" value="UniProtKB-KW"/>
</dbReference>
<keyword evidence="8 10" id="KW-0472">Membrane</keyword>
<feature type="transmembrane region" description="Helical" evidence="10">
    <location>
        <begin position="203"/>
        <end position="225"/>
    </location>
</feature>
<evidence type="ECO:0000313" key="11">
    <source>
        <dbReference type="EMBL" id="QQO08760.1"/>
    </source>
</evidence>
<name>A0A7T7XLU5_9SPIR</name>
<dbReference type="InterPro" id="IPR045070">
    <property type="entry name" value="MATE_MepA-like"/>
</dbReference>
<reference evidence="11" key="1">
    <citation type="submission" date="2021-01" db="EMBL/GenBank/DDBJ databases">
        <title>Description of Breznakiella homolactica.</title>
        <authorList>
            <person name="Song Y."/>
            <person name="Brune A."/>
        </authorList>
    </citation>
    <scope>NUCLEOTIDE SEQUENCE</scope>
    <source>
        <strain evidence="11">RmG30</strain>
    </source>
</reference>
<accession>A0A7T7XLU5</accession>
<dbReference type="GO" id="GO:0015297">
    <property type="term" value="F:antiporter activity"/>
    <property type="evidence" value="ECO:0007669"/>
    <property type="project" value="InterPro"/>
</dbReference>
<keyword evidence="4" id="KW-0813">Transport</keyword>
<feature type="transmembrane region" description="Helical" evidence="10">
    <location>
        <begin position="279"/>
        <end position="302"/>
    </location>
</feature>
<dbReference type="PANTHER" id="PTHR43823:SF3">
    <property type="entry name" value="MULTIDRUG EXPORT PROTEIN MEPA"/>
    <property type="match status" value="1"/>
</dbReference>
<feature type="transmembrane region" description="Helical" evidence="10">
    <location>
        <begin position="103"/>
        <end position="125"/>
    </location>
</feature>
<evidence type="ECO:0000256" key="2">
    <source>
        <dbReference type="ARBA" id="ARBA00008417"/>
    </source>
</evidence>
<dbReference type="Pfam" id="PF01554">
    <property type="entry name" value="MatE"/>
    <property type="match status" value="2"/>
</dbReference>
<dbReference type="Proteomes" id="UP000595917">
    <property type="component" value="Chromosome"/>
</dbReference>
<evidence type="ECO:0000256" key="7">
    <source>
        <dbReference type="ARBA" id="ARBA00022989"/>
    </source>
</evidence>
<feature type="transmembrane region" description="Helical" evidence="10">
    <location>
        <begin position="174"/>
        <end position="197"/>
    </location>
</feature>
<comment type="similarity">
    <text evidence="2">Belongs to the multi antimicrobial extrusion (MATE) (TC 2.A.66.1) family. MepA subfamily.</text>
</comment>
<dbReference type="KEGG" id="bhc:JFL75_17805"/>
<dbReference type="PIRSF" id="PIRSF006603">
    <property type="entry name" value="DinF"/>
    <property type="match status" value="1"/>
</dbReference>
<feature type="transmembrane region" description="Helical" evidence="10">
    <location>
        <begin position="145"/>
        <end position="167"/>
    </location>
</feature>
<evidence type="ECO:0000256" key="9">
    <source>
        <dbReference type="ARBA" id="ARBA00023251"/>
    </source>
</evidence>
<feature type="transmembrane region" description="Helical" evidence="10">
    <location>
        <begin position="373"/>
        <end position="391"/>
    </location>
</feature>
<dbReference type="GO" id="GO:0005886">
    <property type="term" value="C:plasma membrane"/>
    <property type="evidence" value="ECO:0007669"/>
    <property type="project" value="UniProtKB-SubCell"/>
</dbReference>
<evidence type="ECO:0000256" key="1">
    <source>
        <dbReference type="ARBA" id="ARBA00004651"/>
    </source>
</evidence>
<keyword evidence="7 10" id="KW-1133">Transmembrane helix</keyword>
<dbReference type="GO" id="GO:0042910">
    <property type="term" value="F:xenobiotic transmembrane transporter activity"/>
    <property type="evidence" value="ECO:0007669"/>
    <property type="project" value="InterPro"/>
</dbReference>
<dbReference type="PANTHER" id="PTHR43823">
    <property type="entry name" value="SPORULATION PROTEIN YKVU"/>
    <property type="match status" value="1"/>
</dbReference>
<dbReference type="AlphaFoldDB" id="A0A7T7XLU5"/>
<keyword evidence="9" id="KW-0046">Antibiotic resistance</keyword>
<comment type="subcellular location">
    <subcellularLocation>
        <location evidence="1">Cell membrane</location>
        <topology evidence="1">Multi-pass membrane protein</topology>
    </subcellularLocation>
</comment>
<feature type="transmembrane region" description="Helical" evidence="10">
    <location>
        <begin position="425"/>
        <end position="444"/>
    </location>
</feature>
<proteinExistence type="inferred from homology"/>
<evidence type="ECO:0000256" key="6">
    <source>
        <dbReference type="ARBA" id="ARBA00022692"/>
    </source>
</evidence>
<feature type="transmembrane region" description="Helical" evidence="10">
    <location>
        <begin position="62"/>
        <end position="82"/>
    </location>
</feature>
<feature type="transmembrane region" description="Helical" evidence="10">
    <location>
        <begin position="246"/>
        <end position="267"/>
    </location>
</feature>
<keyword evidence="6 10" id="KW-0812">Transmembrane</keyword>
<dbReference type="EMBL" id="CP067089">
    <property type="protein sequence ID" value="QQO08760.1"/>
    <property type="molecule type" value="Genomic_DNA"/>
</dbReference>
<dbReference type="RefSeq" id="WP_215626066.1">
    <property type="nucleotide sequence ID" value="NZ_CP067089.2"/>
</dbReference>
<evidence type="ECO:0000256" key="5">
    <source>
        <dbReference type="ARBA" id="ARBA00022475"/>
    </source>
</evidence>